<organism evidence="1">
    <name type="scientific">Siphoviridae sp. ctJhT5</name>
    <dbReference type="NCBI Taxonomy" id="2826242"/>
    <lineage>
        <taxon>Viruses</taxon>
        <taxon>Duplodnaviria</taxon>
        <taxon>Heunggongvirae</taxon>
        <taxon>Uroviricota</taxon>
        <taxon>Caudoviricetes</taxon>
    </lineage>
</organism>
<reference evidence="1" key="1">
    <citation type="journal article" date="2021" name="Proc. Natl. Acad. Sci. U.S.A.">
        <title>A Catalog of Tens of Thousands of Viruses from Human Metagenomes Reveals Hidden Associations with Chronic Diseases.</title>
        <authorList>
            <person name="Tisza M.J."/>
            <person name="Buck C.B."/>
        </authorList>
    </citation>
    <scope>NUCLEOTIDE SEQUENCE</scope>
    <source>
        <strain evidence="1">CtJhT5</strain>
    </source>
</reference>
<proteinExistence type="predicted"/>
<name>A0A8S5QZJ7_9CAUD</name>
<sequence length="168" mass="19595">MKISDLQTMDFILKRTVSTKEPYKNSTLKILIKCDDAFMYGDFVRLDNDYVCIPTFSPFTRVIEPEYMGTSLQSDETKQIDLFKKIRQPFGTELVKEFFMFINSENNLELLNSYMVSLVTDLQEENKLPHNLYDVTFVNMPNLPKISVVDLNSFKSVKFVSIFEVPQN</sequence>
<protein>
    <submittedName>
        <fullName evidence="1">Uncharacterized protein</fullName>
    </submittedName>
</protein>
<evidence type="ECO:0000313" key="1">
    <source>
        <dbReference type="EMBL" id="DAE24259.1"/>
    </source>
</evidence>
<dbReference type="EMBL" id="BK015771">
    <property type="protein sequence ID" value="DAE24259.1"/>
    <property type="molecule type" value="Genomic_DNA"/>
</dbReference>
<accession>A0A8S5QZJ7</accession>